<reference evidence="2 3" key="1">
    <citation type="submission" date="2016-09" db="EMBL/GenBank/DDBJ databases">
        <authorList>
            <person name="Capua I."/>
            <person name="De Benedictis P."/>
            <person name="Joannis T."/>
            <person name="Lombin L.H."/>
            <person name="Cattoli G."/>
        </authorList>
    </citation>
    <scope>NUCLEOTIDE SEQUENCE [LARGE SCALE GENOMIC DNA]</scope>
    <source>
        <strain evidence="2 3">IMI 309357</strain>
    </source>
</reference>
<keyword evidence="3" id="KW-1185">Reference proteome</keyword>
<protein>
    <submittedName>
        <fullName evidence="2">Uncharacterized protein</fullName>
    </submittedName>
</protein>
<dbReference type="RefSeq" id="XP_022479867.1">
    <property type="nucleotide sequence ID" value="XM_022613483.1"/>
</dbReference>
<feature type="compositionally biased region" description="Basic and acidic residues" evidence="1">
    <location>
        <begin position="16"/>
        <end position="29"/>
    </location>
</feature>
<dbReference type="AlphaFoldDB" id="A0A1G4BMP3"/>
<dbReference type="GeneID" id="34554993"/>
<feature type="region of interest" description="Disordered" evidence="1">
    <location>
        <begin position="159"/>
        <end position="188"/>
    </location>
</feature>
<gene>
    <name evidence="2" type="ORF">CORC01_01830</name>
</gene>
<evidence type="ECO:0000256" key="1">
    <source>
        <dbReference type="SAM" id="MobiDB-lite"/>
    </source>
</evidence>
<dbReference type="OrthoDB" id="4848573at2759"/>
<proteinExistence type="predicted"/>
<feature type="compositionally biased region" description="Low complexity" evidence="1">
    <location>
        <begin position="171"/>
        <end position="188"/>
    </location>
</feature>
<organism evidence="2 3">
    <name type="scientific">Colletotrichum orchidophilum</name>
    <dbReference type="NCBI Taxonomy" id="1209926"/>
    <lineage>
        <taxon>Eukaryota</taxon>
        <taxon>Fungi</taxon>
        <taxon>Dikarya</taxon>
        <taxon>Ascomycota</taxon>
        <taxon>Pezizomycotina</taxon>
        <taxon>Sordariomycetes</taxon>
        <taxon>Hypocreomycetidae</taxon>
        <taxon>Glomerellales</taxon>
        <taxon>Glomerellaceae</taxon>
        <taxon>Colletotrichum</taxon>
    </lineage>
</organism>
<dbReference type="EMBL" id="MJBS01000010">
    <property type="protein sequence ID" value="OHF02729.1"/>
    <property type="molecule type" value="Genomic_DNA"/>
</dbReference>
<sequence length="820" mass="94351">MEDTDEDHSANENNSIDEKYPVKEDHPVEETPPGEPQIKRHSFFKRPIDILFGPFQNLAFPFENPLWNTLPPAVAIGTTSSDNITVLLEDLLAQESLEDIEDLCEEDPSLRKVFDNNKAQVLRKHIAPEAWADAICCVDRRLQHLGKAAREAFDRDYADGTVADYPPPQDGTARGGTASAAGSSSSSRSIFSFSFSSLGGNRAQKTKKPQPTDRGQWDLNDLCNLVKVINKLLDRISECQKLYASLEEWENSWQDRRPDDFPEDWGPEGEEIRPQFIRLCKDNGTEDPMHFAYAFERHTAFDERGPLYEGVDLTEGTPTNRAKLQRAFFRLEFMRRAFYQRPFFPRGAKWQNRTATMTEGRVRGAAGETYATRLARADKMFKRWTPDDFIEVICAFKATLNEYAVPIRDLLQDFHTNIEYYRNCEDQDRFHDACGTRGEQLEDNGRAIGLQWEQDPFHLEERLVPMWDIEPSDDFYSLRAQLLDDRADGKRLAAECFPAPLARAEFDEWHSTIYRSERVRFAPRNKREREDPAQRVSAKEAHPVLAMSRFLHVLCSLPLAFLDEFLAMPTHDKHSFLRSSYWAVARVKASRAPSFLSGEMRAWCSKPAAAAATAAVDHDEDGDPDRGNRPRLFPELSVRAASIGCVAKVYEYIENHYLGFRIATYPEEQGGWCKWWWDDVRLPALVWDELHWELTSETVRINHVFRMSDVQWRQVWRSDREFERQVWTGRAMDREVWEGYGAADPNGCYCHWGGGCGICVPLPEVELPEWELMTPAEVLEESNLMGFMREPWSKLPELEEAVLEYVGTVGVVPIQYEESI</sequence>
<dbReference type="Proteomes" id="UP000176998">
    <property type="component" value="Unassembled WGS sequence"/>
</dbReference>
<name>A0A1G4BMP3_9PEZI</name>
<accession>A0A1G4BMP3</accession>
<comment type="caution">
    <text evidence="2">The sequence shown here is derived from an EMBL/GenBank/DDBJ whole genome shotgun (WGS) entry which is preliminary data.</text>
</comment>
<evidence type="ECO:0000313" key="3">
    <source>
        <dbReference type="Proteomes" id="UP000176998"/>
    </source>
</evidence>
<evidence type="ECO:0000313" key="2">
    <source>
        <dbReference type="EMBL" id="OHF02729.1"/>
    </source>
</evidence>
<feature type="region of interest" description="Disordered" evidence="1">
    <location>
        <begin position="1"/>
        <end position="39"/>
    </location>
</feature>